<reference evidence="1" key="1">
    <citation type="submission" date="2014-11" db="EMBL/GenBank/DDBJ databases">
        <authorList>
            <person name="Amaro Gonzalez C."/>
        </authorList>
    </citation>
    <scope>NUCLEOTIDE SEQUENCE</scope>
</reference>
<name>A0A0E9P8C3_ANGAN</name>
<sequence>MYDFSMNSETRVHWRLQRHGFRTEIWTLKWPLTGLVRLCASTEMPV</sequence>
<protein>
    <submittedName>
        <fullName evidence="1">Uncharacterized protein</fullName>
    </submittedName>
</protein>
<evidence type="ECO:0000313" key="1">
    <source>
        <dbReference type="EMBL" id="JAH00886.1"/>
    </source>
</evidence>
<accession>A0A0E9P8C3</accession>
<dbReference type="AlphaFoldDB" id="A0A0E9P8C3"/>
<dbReference type="EMBL" id="GBXM01107691">
    <property type="protein sequence ID" value="JAH00886.1"/>
    <property type="molecule type" value="Transcribed_RNA"/>
</dbReference>
<proteinExistence type="predicted"/>
<organism evidence="1">
    <name type="scientific">Anguilla anguilla</name>
    <name type="common">European freshwater eel</name>
    <name type="synonym">Muraena anguilla</name>
    <dbReference type="NCBI Taxonomy" id="7936"/>
    <lineage>
        <taxon>Eukaryota</taxon>
        <taxon>Metazoa</taxon>
        <taxon>Chordata</taxon>
        <taxon>Craniata</taxon>
        <taxon>Vertebrata</taxon>
        <taxon>Euteleostomi</taxon>
        <taxon>Actinopterygii</taxon>
        <taxon>Neopterygii</taxon>
        <taxon>Teleostei</taxon>
        <taxon>Anguilliformes</taxon>
        <taxon>Anguillidae</taxon>
        <taxon>Anguilla</taxon>
    </lineage>
</organism>
<reference evidence="1" key="2">
    <citation type="journal article" date="2015" name="Fish Shellfish Immunol.">
        <title>Early steps in the European eel (Anguilla anguilla)-Vibrio vulnificus interaction in the gills: Role of the RtxA13 toxin.</title>
        <authorList>
            <person name="Callol A."/>
            <person name="Pajuelo D."/>
            <person name="Ebbesson L."/>
            <person name="Teles M."/>
            <person name="MacKenzie S."/>
            <person name="Amaro C."/>
        </authorList>
    </citation>
    <scope>NUCLEOTIDE SEQUENCE</scope>
</reference>
<dbReference type="EMBL" id="GBXM01091906">
    <property type="protein sequence ID" value="JAH16671.1"/>
    <property type="molecule type" value="Transcribed_RNA"/>
</dbReference>